<comment type="catalytic activity">
    <reaction evidence="1">
        <text>5-oxo-L-proline + ATP + 2 H2O = L-glutamate + ADP + phosphate + H(+)</text>
        <dbReference type="Rhea" id="RHEA:10348"/>
        <dbReference type="ChEBI" id="CHEBI:15377"/>
        <dbReference type="ChEBI" id="CHEBI:15378"/>
        <dbReference type="ChEBI" id="CHEBI:29985"/>
        <dbReference type="ChEBI" id="CHEBI:30616"/>
        <dbReference type="ChEBI" id="CHEBI:43474"/>
        <dbReference type="ChEBI" id="CHEBI:58402"/>
        <dbReference type="ChEBI" id="CHEBI:456216"/>
        <dbReference type="EC" id="3.5.2.9"/>
    </reaction>
</comment>
<comment type="subunit">
    <text evidence="1">Forms a complex composed of PxpA, PxpB and PxpC.</text>
</comment>
<dbReference type="HOGENOM" id="CLU_069535_0_0_11"/>
<dbReference type="GeneID" id="32465346"/>
<dbReference type="NCBIfam" id="NF003816">
    <property type="entry name" value="PRK05406.1-5"/>
    <property type="match status" value="1"/>
</dbReference>
<dbReference type="SUPFAM" id="SSF88713">
    <property type="entry name" value="Glycoside hydrolase/deacetylase"/>
    <property type="match status" value="1"/>
</dbReference>
<dbReference type="Proteomes" id="UP000756710">
    <property type="component" value="Unassembled WGS sequence"/>
</dbReference>
<reference evidence="2" key="1">
    <citation type="submission" date="2014-05" db="EMBL/GenBank/DDBJ databases">
        <authorList>
            <person name="Horn Fabian"/>
        </authorList>
    </citation>
    <scope>NUCLEOTIDE SEQUENCE</scope>
</reference>
<keyword evidence="1" id="KW-0067">ATP-binding</keyword>
<evidence type="ECO:0000313" key="4">
    <source>
        <dbReference type="Proteomes" id="UP000756710"/>
    </source>
</evidence>
<dbReference type="GO" id="GO:0017168">
    <property type="term" value="F:5-oxoprolinase (ATP-hydrolyzing) activity"/>
    <property type="evidence" value="ECO:0007669"/>
    <property type="project" value="UniProtKB-UniRule"/>
</dbReference>
<dbReference type="EMBL" id="JAGGLR010000031">
    <property type="protein sequence ID" value="MBP2067422.1"/>
    <property type="molecule type" value="Genomic_DNA"/>
</dbReference>
<dbReference type="GO" id="GO:0005524">
    <property type="term" value="F:ATP binding"/>
    <property type="evidence" value="ECO:0007669"/>
    <property type="project" value="UniProtKB-UniRule"/>
</dbReference>
<evidence type="ECO:0000313" key="2">
    <source>
        <dbReference type="EMBL" id="CDR17457.1"/>
    </source>
</evidence>
<keyword evidence="1" id="KW-0378">Hydrolase</keyword>
<reference evidence="3 4" key="2">
    <citation type="submission" date="2021-03" db="EMBL/GenBank/DDBJ databases">
        <title>Genomic Encyclopedia of Type Strains, Phase IV (KMG-IV): sequencing the most valuable type-strain genomes for metagenomic binning, comparative biology and taxonomic classification.</title>
        <authorList>
            <person name="Goeker M."/>
        </authorList>
    </citation>
    <scope>NUCLEOTIDE SEQUENCE [LARGE SCALE GENOMIC DNA]</scope>
    <source>
        <strain evidence="3 4">DSM 41954</strain>
    </source>
</reference>
<evidence type="ECO:0000256" key="1">
    <source>
        <dbReference type="HAMAP-Rule" id="MF_00691"/>
    </source>
</evidence>
<dbReference type="RefSeq" id="WP_044580197.1">
    <property type="nucleotide sequence ID" value="NZ_BAABDR010000023.1"/>
</dbReference>
<dbReference type="HAMAP" id="MF_00691">
    <property type="entry name" value="PxpA"/>
    <property type="match status" value="1"/>
</dbReference>
<name>A0A061AC76_9ACTN</name>
<dbReference type="PANTHER" id="PTHR30292:SF0">
    <property type="entry name" value="5-OXOPROLINASE SUBUNIT A"/>
    <property type="match status" value="1"/>
</dbReference>
<dbReference type="Pfam" id="PF03746">
    <property type="entry name" value="LamB_YcsF"/>
    <property type="match status" value="1"/>
</dbReference>
<gene>
    <name evidence="1" type="primary">pxpA</name>
    <name evidence="3" type="ORF">J2Z30_008488</name>
    <name evidence="2" type="ORF">SIRAN9448</name>
</gene>
<keyword evidence="1" id="KW-0547">Nucleotide-binding</keyword>
<keyword evidence="4" id="KW-1185">Reference proteome</keyword>
<comment type="function">
    <text evidence="1">Catalyzes the cleavage of 5-oxoproline to form L-glutamate coupled to the hydrolysis of ATP to ADP and inorganic phosphate.</text>
</comment>
<evidence type="ECO:0000313" key="3">
    <source>
        <dbReference type="EMBL" id="MBP2067422.1"/>
    </source>
</evidence>
<dbReference type="AlphaFoldDB" id="A0A061AC76"/>
<dbReference type="InterPro" id="IPR005501">
    <property type="entry name" value="LamB/YcsF/PxpA-like"/>
</dbReference>
<dbReference type="EMBL" id="LK022848">
    <property type="protein sequence ID" value="CDR17457.1"/>
    <property type="molecule type" value="Genomic_DNA"/>
</dbReference>
<organism evidence="2">
    <name type="scientific">Streptomyces iranensis</name>
    <dbReference type="NCBI Taxonomy" id="576784"/>
    <lineage>
        <taxon>Bacteria</taxon>
        <taxon>Bacillati</taxon>
        <taxon>Actinomycetota</taxon>
        <taxon>Actinomycetes</taxon>
        <taxon>Kitasatosporales</taxon>
        <taxon>Streptomycetaceae</taxon>
        <taxon>Streptomyces</taxon>
        <taxon>Streptomyces violaceusniger group</taxon>
    </lineage>
</organism>
<dbReference type="Gene3D" id="3.20.20.370">
    <property type="entry name" value="Glycoside hydrolase/deacetylase"/>
    <property type="match status" value="1"/>
</dbReference>
<dbReference type="GO" id="GO:0005975">
    <property type="term" value="P:carbohydrate metabolic process"/>
    <property type="evidence" value="ECO:0007669"/>
    <property type="project" value="InterPro"/>
</dbReference>
<dbReference type="EC" id="3.5.2.9" evidence="1"/>
<dbReference type="CDD" id="cd10787">
    <property type="entry name" value="LamB_YcsF_like"/>
    <property type="match status" value="1"/>
</dbReference>
<sequence length="277" mass="28993">MKHMVDLVADLGEGFGAYTMGDDEALLDVLTSANIACGFHAGDPRIMDATVRHCVRRGVAVGAHPSFPDLVGFGRRAMELTPDEVRTDTLYQIGALRAFATAHHTQVRHIAPHGRLGNLVATRPDYAEAVADAVESLGRSLIVLAQDGALADAARARGLRVGIVGIADRAYRDDGTLVPRSEPGAVIHDPGEIAERTVRMVTEGVVRTVGGRDLPVECDTVLLHGDTPGAITLAHRIRGELLADGVRIAPLADVLDAKAGATASDARPGDATTGVSA</sequence>
<accession>A0A061AC76</accession>
<dbReference type="PANTHER" id="PTHR30292">
    <property type="entry name" value="UNCHARACTERIZED PROTEIN YBGL-RELATED"/>
    <property type="match status" value="1"/>
</dbReference>
<dbReference type="NCBIfam" id="NF003814">
    <property type="entry name" value="PRK05406.1-3"/>
    <property type="match status" value="1"/>
</dbReference>
<proteinExistence type="inferred from homology"/>
<comment type="similarity">
    <text evidence="1">Belongs to the LamB/PxpA family.</text>
</comment>
<protein>
    <recommendedName>
        <fullName evidence="1">5-oxoprolinase subunit A</fullName>
        <shortName evidence="1">5-OPase subunit A</shortName>
        <ecNumber evidence="1">3.5.2.9</ecNumber>
    </recommendedName>
    <alternativeName>
        <fullName evidence="1">5-oxoprolinase (ATP-hydrolyzing) subunit A</fullName>
    </alternativeName>
</protein>
<dbReference type="InterPro" id="IPR011330">
    <property type="entry name" value="Glyco_hydro/deAcase_b/a-brl"/>
</dbReference>